<dbReference type="Proteomes" id="UP000299102">
    <property type="component" value="Unassembled WGS sequence"/>
</dbReference>
<organism evidence="1 2">
    <name type="scientific">Eumeta variegata</name>
    <name type="common">Bagworm moth</name>
    <name type="synonym">Eumeta japonica</name>
    <dbReference type="NCBI Taxonomy" id="151549"/>
    <lineage>
        <taxon>Eukaryota</taxon>
        <taxon>Metazoa</taxon>
        <taxon>Ecdysozoa</taxon>
        <taxon>Arthropoda</taxon>
        <taxon>Hexapoda</taxon>
        <taxon>Insecta</taxon>
        <taxon>Pterygota</taxon>
        <taxon>Neoptera</taxon>
        <taxon>Endopterygota</taxon>
        <taxon>Lepidoptera</taxon>
        <taxon>Glossata</taxon>
        <taxon>Ditrysia</taxon>
        <taxon>Tineoidea</taxon>
        <taxon>Psychidae</taxon>
        <taxon>Oiketicinae</taxon>
        <taxon>Eumeta</taxon>
    </lineage>
</organism>
<evidence type="ECO:0000313" key="1">
    <source>
        <dbReference type="EMBL" id="GBP47711.1"/>
    </source>
</evidence>
<reference evidence="1 2" key="1">
    <citation type="journal article" date="2019" name="Commun. Biol.">
        <title>The bagworm genome reveals a unique fibroin gene that provides high tensile strength.</title>
        <authorList>
            <person name="Kono N."/>
            <person name="Nakamura H."/>
            <person name="Ohtoshi R."/>
            <person name="Tomita M."/>
            <person name="Numata K."/>
            <person name="Arakawa K."/>
        </authorList>
    </citation>
    <scope>NUCLEOTIDE SEQUENCE [LARGE SCALE GENOMIC DNA]</scope>
</reference>
<dbReference type="EMBL" id="BGZK01000508">
    <property type="protein sequence ID" value="GBP47711.1"/>
    <property type="molecule type" value="Genomic_DNA"/>
</dbReference>
<protein>
    <submittedName>
        <fullName evidence="1">Uncharacterized protein</fullName>
    </submittedName>
</protein>
<sequence length="100" mass="11728">MFFSTWYISNVWSHAHRTIPSELSDRKKKKSKYTFKWFDGHQISPTITRITVIDENLAENIESEEIEELNDAEEDVEFYEDHNVIIDIDDSCAITLMNAA</sequence>
<keyword evidence="2" id="KW-1185">Reference proteome</keyword>
<comment type="caution">
    <text evidence="1">The sequence shown here is derived from an EMBL/GenBank/DDBJ whole genome shotgun (WGS) entry which is preliminary data.</text>
</comment>
<dbReference type="AlphaFoldDB" id="A0A4C1W9L0"/>
<evidence type="ECO:0000313" key="2">
    <source>
        <dbReference type="Proteomes" id="UP000299102"/>
    </source>
</evidence>
<accession>A0A4C1W9L0</accession>
<name>A0A4C1W9L0_EUMVA</name>
<gene>
    <name evidence="1" type="ORF">EVAR_14242_1</name>
</gene>
<proteinExistence type="predicted"/>